<dbReference type="EMBL" id="WBMS02000028">
    <property type="protein sequence ID" value="MWA04625.1"/>
    <property type="molecule type" value="Genomic_DNA"/>
</dbReference>
<reference evidence="1" key="1">
    <citation type="submission" date="2019-12" db="EMBL/GenBank/DDBJ databases">
        <title>Actinomadura physcomitrii sp. nov., a novel actinomycete isolated from moss [Physcomitrium sphaericum (Ludw) Fuernr].</title>
        <authorList>
            <person name="Zhuang X."/>
        </authorList>
    </citation>
    <scope>NUCLEOTIDE SEQUENCE [LARGE SCALE GENOMIC DNA]</scope>
    <source>
        <strain evidence="1">LD22</strain>
    </source>
</reference>
<dbReference type="GO" id="GO:0016740">
    <property type="term" value="F:transferase activity"/>
    <property type="evidence" value="ECO:0007669"/>
    <property type="project" value="UniProtKB-KW"/>
</dbReference>
<keyword evidence="2" id="KW-1185">Reference proteome</keyword>
<dbReference type="AlphaFoldDB" id="A0A6I4MJ23"/>
<dbReference type="RefSeq" id="WP_151597125.1">
    <property type="nucleotide sequence ID" value="NZ_WBMS02000028.1"/>
</dbReference>
<dbReference type="SUPFAM" id="SSF56112">
    <property type="entry name" value="Protein kinase-like (PK-like)"/>
    <property type="match status" value="1"/>
</dbReference>
<evidence type="ECO:0000313" key="2">
    <source>
        <dbReference type="Proteomes" id="UP000462055"/>
    </source>
</evidence>
<sequence>MSVRPAVLTALANEIGVKVQRREEVRIWSMSAVERLHLTDGSTLILKYADEVFADEPDVLAHAAKHDVPVPRLLASTRQTDGSAVMILEDLGESVRKPSLADAATAAVSIHQCPPLAGRPVLDDRALVELPVQALQWLDALQAAGRWSDDPFEIRAGLQKLDDVASRRARGATISPYGMCHSEFHPTSLIIQPEGPPRILDMARAYTGNGLLDLVSWQGTPEPLDLEAVKDLIDAYVAAGGTAEAELDRGGLPAHVWAAGWDKLWIVEWFIQSNYRWADPGNPAREHAVQQAISRHLWEAVTCLAS</sequence>
<protein>
    <submittedName>
        <fullName evidence="1">Phosphotransferase</fullName>
    </submittedName>
</protein>
<name>A0A6I4MJ23_9ACTN</name>
<dbReference type="Proteomes" id="UP000462055">
    <property type="component" value="Unassembled WGS sequence"/>
</dbReference>
<organism evidence="1 2">
    <name type="scientific">Actinomadura physcomitrii</name>
    <dbReference type="NCBI Taxonomy" id="2650748"/>
    <lineage>
        <taxon>Bacteria</taxon>
        <taxon>Bacillati</taxon>
        <taxon>Actinomycetota</taxon>
        <taxon>Actinomycetes</taxon>
        <taxon>Streptosporangiales</taxon>
        <taxon>Thermomonosporaceae</taxon>
        <taxon>Actinomadura</taxon>
    </lineage>
</organism>
<accession>A0A6I4MJ23</accession>
<gene>
    <name evidence="1" type="ORF">F8568_030455</name>
</gene>
<proteinExistence type="predicted"/>
<evidence type="ECO:0000313" key="1">
    <source>
        <dbReference type="EMBL" id="MWA04625.1"/>
    </source>
</evidence>
<comment type="caution">
    <text evidence="1">The sequence shown here is derived from an EMBL/GenBank/DDBJ whole genome shotgun (WGS) entry which is preliminary data.</text>
</comment>
<dbReference type="InterPro" id="IPR011009">
    <property type="entry name" value="Kinase-like_dom_sf"/>
</dbReference>